<organism evidence="2 3">
    <name type="scientific">Dryococelus australis</name>
    <dbReference type="NCBI Taxonomy" id="614101"/>
    <lineage>
        <taxon>Eukaryota</taxon>
        <taxon>Metazoa</taxon>
        <taxon>Ecdysozoa</taxon>
        <taxon>Arthropoda</taxon>
        <taxon>Hexapoda</taxon>
        <taxon>Insecta</taxon>
        <taxon>Pterygota</taxon>
        <taxon>Neoptera</taxon>
        <taxon>Polyneoptera</taxon>
        <taxon>Phasmatodea</taxon>
        <taxon>Verophasmatodea</taxon>
        <taxon>Anareolatae</taxon>
        <taxon>Phasmatidae</taxon>
        <taxon>Eurycanthinae</taxon>
        <taxon>Dryococelus</taxon>
    </lineage>
</organism>
<evidence type="ECO:0000313" key="2">
    <source>
        <dbReference type="EMBL" id="KAJ8897377.1"/>
    </source>
</evidence>
<proteinExistence type="predicted"/>
<sequence>MAAADRGRPGIGDRVYLYMVRRYHVCVRRRWSSHRALLVGEPRRKTTYSMLQTWERSTCDVVVFCLSLGNAVSIKRAELTMNWLYGMHEASLCAKRRAVFKGFISTNFRRKYKSFPSLVWGRGGAAARELASQLSKPGLNPGRATPEFSHVGHRKAWPEEREIPDKTRRPAASSELSSGSVYEVQEEKLRDFSLVEIANLVRFPVESPLEFRTWESRRAMPLVGGFSRGSTAVAPTQPFKRCSILTSLHVACSSETTLTLYNTYTYNITLTPTQHRHRHQTHDGHLTKRRQPSAPVSGEDGGVRVQGTCVMGASPLSREWPQYIVSPGSTLVTGSSCVRRVCTALSKHQLTMHHFTTRHWSAIKTSMFRHPKLFDSPTTSTCAGFQYAPCRYFKR</sequence>
<dbReference type="Proteomes" id="UP001159363">
    <property type="component" value="Chromosome 1"/>
</dbReference>
<comment type="caution">
    <text evidence="2">The sequence shown here is derived from an EMBL/GenBank/DDBJ whole genome shotgun (WGS) entry which is preliminary data.</text>
</comment>
<accession>A0ABQ9IL17</accession>
<reference evidence="2 3" key="1">
    <citation type="submission" date="2023-02" db="EMBL/GenBank/DDBJ databases">
        <title>LHISI_Scaffold_Assembly.</title>
        <authorList>
            <person name="Stuart O.P."/>
            <person name="Cleave R."/>
            <person name="Magrath M.J.L."/>
            <person name="Mikheyev A.S."/>
        </authorList>
    </citation>
    <scope>NUCLEOTIDE SEQUENCE [LARGE SCALE GENOMIC DNA]</scope>
    <source>
        <strain evidence="2">Daus_M_001</strain>
        <tissue evidence="2">Leg muscle</tissue>
    </source>
</reference>
<gene>
    <name evidence="2" type="ORF">PR048_002723</name>
</gene>
<feature type="region of interest" description="Disordered" evidence="1">
    <location>
        <begin position="135"/>
        <end position="179"/>
    </location>
</feature>
<feature type="compositionally biased region" description="Basic and acidic residues" evidence="1">
    <location>
        <begin position="156"/>
        <end position="168"/>
    </location>
</feature>
<keyword evidence="3" id="KW-1185">Reference proteome</keyword>
<name>A0ABQ9IL17_9NEOP</name>
<protein>
    <submittedName>
        <fullName evidence="2">Uncharacterized protein</fullName>
    </submittedName>
</protein>
<dbReference type="EMBL" id="JARBHB010000001">
    <property type="protein sequence ID" value="KAJ8897377.1"/>
    <property type="molecule type" value="Genomic_DNA"/>
</dbReference>
<evidence type="ECO:0000313" key="3">
    <source>
        <dbReference type="Proteomes" id="UP001159363"/>
    </source>
</evidence>
<evidence type="ECO:0000256" key="1">
    <source>
        <dbReference type="SAM" id="MobiDB-lite"/>
    </source>
</evidence>
<feature type="region of interest" description="Disordered" evidence="1">
    <location>
        <begin position="282"/>
        <end position="301"/>
    </location>
</feature>